<accession>Q1JX22</accession>
<keyword evidence="5 7" id="KW-1133">Transmembrane helix</keyword>
<evidence type="ECO:0000313" key="10">
    <source>
        <dbReference type="Proteomes" id="UP000005695"/>
    </source>
</evidence>
<keyword evidence="10" id="KW-1185">Reference proteome</keyword>
<reference evidence="9" key="2">
    <citation type="submission" date="2006-05" db="EMBL/GenBank/DDBJ databases">
        <title>Sequencing of the draft genome and assembly of Desulfuromonas acetoxidans DSM 684.</title>
        <authorList>
            <consortium name="US DOE Joint Genome Institute (JGI-PGF)"/>
            <person name="Copeland A."/>
            <person name="Lucas S."/>
            <person name="Lapidus A."/>
            <person name="Barry K."/>
            <person name="Detter J.C."/>
            <person name="Glavina del Rio T."/>
            <person name="Hammon N."/>
            <person name="Israni S."/>
            <person name="Dalin E."/>
            <person name="Tice H."/>
            <person name="Bruce D."/>
            <person name="Pitluck S."/>
            <person name="Richardson P."/>
        </authorList>
    </citation>
    <scope>NUCLEOTIDE SEQUENCE [LARGE SCALE GENOMIC DNA]</scope>
    <source>
        <strain evidence="9">DSM 684</strain>
    </source>
</reference>
<sequence>MTETQAVISQKKRFSMVWIIPIVAVLLGGWMAVHNFQNRGPLITIEFVSAEGIEAGKTHIKALSVDIGLVKSVALNKKRDGVLVTAQIQKQSSDLLRDDSQFWVVRPRIGASGISGLGTLLSGAYIELSPGSGSAGHDHFKGLNEPPLTPANTPGLHVTLIGTDQTSLNSGEPVLYRGFEVGRVEKTAFDTNKRQIRFSLFINAPYDDLITENTRFWNASGIAVKMDAEGVRLNSESVESLLIGGVSFALPDNLPPGGAVDDGREFLLYPDKESINHTSYKHTADYLLLFDSSVRGLLPGAPVTYRGLEIGKVVGISFDYLPEENLYLDNDYKMVPVLIRLTPAALTGNDTPQTIAAMQQRLEDSIAKGLRATLKTGNLLTGSLYISLDFLDHPPEADLQHIAGYVVLPTLSGGFDQIQNKITQLLDTINNLPLKETVLSADSTLKSIGSAATQADQVLAELDQLLGDEDTQNLPLELRNTLENLRHNLGGLAGDFSSGSPFYRKLNGNLDQLQKTLHSVDQLSVQLATQPSELLFSDPLPEDPLAGDNL</sequence>
<dbReference type="PANTHER" id="PTHR30462">
    <property type="entry name" value="INTERMEMBRANE TRANSPORT PROTEIN PQIB-RELATED"/>
    <property type="match status" value="1"/>
</dbReference>
<protein>
    <submittedName>
        <fullName evidence="9">Mammalian cell entry related</fullName>
    </submittedName>
</protein>
<evidence type="ECO:0000256" key="6">
    <source>
        <dbReference type="ARBA" id="ARBA00023136"/>
    </source>
</evidence>
<reference evidence="9" key="1">
    <citation type="submission" date="2006-05" db="EMBL/GenBank/DDBJ databases">
        <title>Annotation of the draft genome assembly of Desulfuromonas acetoxidans DSM 684.</title>
        <authorList>
            <consortium name="US DOE Joint Genome Institute (JGI-ORNL)"/>
            <person name="Larimer F."/>
            <person name="Land M."/>
            <person name="Hauser L."/>
        </authorList>
    </citation>
    <scope>NUCLEOTIDE SEQUENCE [LARGE SCALE GENOMIC DNA]</scope>
    <source>
        <strain evidence="9">DSM 684</strain>
    </source>
</reference>
<comment type="caution">
    <text evidence="9">The sequence shown here is derived from an EMBL/GenBank/DDBJ whole genome shotgun (WGS) entry which is preliminary data.</text>
</comment>
<dbReference type="GO" id="GO:0005886">
    <property type="term" value="C:plasma membrane"/>
    <property type="evidence" value="ECO:0007669"/>
    <property type="project" value="UniProtKB-SubCell"/>
</dbReference>
<keyword evidence="2" id="KW-1003">Cell membrane</keyword>
<proteinExistence type="predicted"/>
<evidence type="ECO:0000256" key="1">
    <source>
        <dbReference type="ARBA" id="ARBA00004533"/>
    </source>
</evidence>
<evidence type="ECO:0000256" key="5">
    <source>
        <dbReference type="ARBA" id="ARBA00022989"/>
    </source>
</evidence>
<feature type="transmembrane region" description="Helical" evidence="7">
    <location>
        <begin position="14"/>
        <end position="33"/>
    </location>
</feature>
<dbReference type="RefSeq" id="WP_006002084.1">
    <property type="nucleotide sequence ID" value="NZ_AAEW02000018.1"/>
</dbReference>
<evidence type="ECO:0000256" key="2">
    <source>
        <dbReference type="ARBA" id="ARBA00022475"/>
    </source>
</evidence>
<dbReference type="OrthoDB" id="9806984at2"/>
<evidence type="ECO:0000256" key="4">
    <source>
        <dbReference type="ARBA" id="ARBA00022692"/>
    </source>
</evidence>
<name>Q1JX22_DESA6</name>
<keyword evidence="4 7" id="KW-0812">Transmembrane</keyword>
<organism evidence="9 10">
    <name type="scientific">Desulfuromonas acetoxidans (strain DSM 684 / 11070)</name>
    <dbReference type="NCBI Taxonomy" id="281689"/>
    <lineage>
        <taxon>Bacteria</taxon>
        <taxon>Pseudomonadati</taxon>
        <taxon>Thermodesulfobacteriota</taxon>
        <taxon>Desulfuromonadia</taxon>
        <taxon>Desulfuromonadales</taxon>
        <taxon>Desulfuromonadaceae</taxon>
        <taxon>Desulfuromonas</taxon>
    </lineage>
</organism>
<dbReference type="Proteomes" id="UP000005695">
    <property type="component" value="Unassembled WGS sequence"/>
</dbReference>
<evidence type="ECO:0000256" key="7">
    <source>
        <dbReference type="SAM" id="Phobius"/>
    </source>
</evidence>
<dbReference type="NCBIfam" id="NF008070">
    <property type="entry name" value="PRK10807.1"/>
    <property type="match status" value="1"/>
</dbReference>
<dbReference type="Pfam" id="PF02470">
    <property type="entry name" value="MlaD"/>
    <property type="match status" value="3"/>
</dbReference>
<comment type="subcellular location">
    <subcellularLocation>
        <location evidence="1">Cell inner membrane</location>
    </subcellularLocation>
</comment>
<evidence type="ECO:0000259" key="8">
    <source>
        <dbReference type="Pfam" id="PF02470"/>
    </source>
</evidence>
<gene>
    <name evidence="9" type="ORF">Dace_0788</name>
</gene>
<feature type="domain" description="Mce/MlaD" evidence="8">
    <location>
        <begin position="40"/>
        <end position="131"/>
    </location>
</feature>
<dbReference type="InterPro" id="IPR051800">
    <property type="entry name" value="PqiA-PqiB_transport"/>
</dbReference>
<evidence type="ECO:0000256" key="3">
    <source>
        <dbReference type="ARBA" id="ARBA00022519"/>
    </source>
</evidence>
<keyword evidence="3" id="KW-0997">Cell inner membrane</keyword>
<dbReference type="AlphaFoldDB" id="Q1JX22"/>
<dbReference type="PANTHER" id="PTHR30462:SF2">
    <property type="entry name" value="INTERMEMBRANE TRANSPORT PROTEIN PQIB"/>
    <property type="match status" value="1"/>
</dbReference>
<dbReference type="EMBL" id="AAEW02000018">
    <property type="protein sequence ID" value="EAT14736.1"/>
    <property type="molecule type" value="Genomic_DNA"/>
</dbReference>
<dbReference type="InterPro" id="IPR003399">
    <property type="entry name" value="Mce/MlaD"/>
</dbReference>
<evidence type="ECO:0000313" key="9">
    <source>
        <dbReference type="EMBL" id="EAT14736.1"/>
    </source>
</evidence>
<feature type="domain" description="Mce/MlaD" evidence="8">
    <location>
        <begin position="155"/>
        <end position="215"/>
    </location>
</feature>
<keyword evidence="6 7" id="KW-0472">Membrane</keyword>
<feature type="domain" description="Mce/MlaD" evidence="8">
    <location>
        <begin position="286"/>
        <end position="390"/>
    </location>
</feature>